<evidence type="ECO:0000256" key="2">
    <source>
        <dbReference type="ARBA" id="ARBA00022737"/>
    </source>
</evidence>
<dbReference type="PROSITE" id="PS50294">
    <property type="entry name" value="WD_REPEATS_REGION"/>
    <property type="match status" value="1"/>
</dbReference>
<dbReference type="SUPFAM" id="SSF50978">
    <property type="entry name" value="WD40 repeat-like"/>
    <property type="match status" value="1"/>
</dbReference>
<feature type="compositionally biased region" description="Polar residues" evidence="4">
    <location>
        <begin position="162"/>
        <end position="176"/>
    </location>
</feature>
<feature type="compositionally biased region" description="Basic residues" evidence="4">
    <location>
        <begin position="88"/>
        <end position="97"/>
    </location>
</feature>
<name>A5DT93_LODEL</name>
<reference evidence="5 6" key="1">
    <citation type="journal article" date="2009" name="Nature">
        <title>Evolution of pathogenicity and sexual reproduction in eight Candida genomes.</title>
        <authorList>
            <person name="Butler G."/>
            <person name="Rasmussen M.D."/>
            <person name="Lin M.F."/>
            <person name="Santos M.A."/>
            <person name="Sakthikumar S."/>
            <person name="Munro C.A."/>
            <person name="Rheinbay E."/>
            <person name="Grabherr M."/>
            <person name="Forche A."/>
            <person name="Reedy J.L."/>
            <person name="Agrafioti I."/>
            <person name="Arnaud M.B."/>
            <person name="Bates S."/>
            <person name="Brown A.J."/>
            <person name="Brunke S."/>
            <person name="Costanzo M.C."/>
            <person name="Fitzpatrick D.A."/>
            <person name="de Groot P.W."/>
            <person name="Harris D."/>
            <person name="Hoyer L.L."/>
            <person name="Hube B."/>
            <person name="Klis F.M."/>
            <person name="Kodira C."/>
            <person name="Lennard N."/>
            <person name="Logue M.E."/>
            <person name="Martin R."/>
            <person name="Neiman A.M."/>
            <person name="Nikolaou E."/>
            <person name="Quail M.A."/>
            <person name="Quinn J."/>
            <person name="Santos M.C."/>
            <person name="Schmitzberger F.F."/>
            <person name="Sherlock G."/>
            <person name="Shah P."/>
            <person name="Silverstein K.A."/>
            <person name="Skrzypek M.S."/>
            <person name="Soll D."/>
            <person name="Staggs R."/>
            <person name="Stansfield I."/>
            <person name="Stumpf M.P."/>
            <person name="Sudbery P.E."/>
            <person name="Srikantha T."/>
            <person name="Zeng Q."/>
            <person name="Berman J."/>
            <person name="Berriman M."/>
            <person name="Heitman J."/>
            <person name="Gow N.A."/>
            <person name="Lorenz M.C."/>
            <person name="Birren B.W."/>
            <person name="Kellis M."/>
            <person name="Cuomo C.A."/>
        </authorList>
    </citation>
    <scope>NUCLEOTIDE SEQUENCE [LARGE SCALE GENOMIC DNA]</scope>
    <source>
        <strain evidence="6">ATCC 11503 / BCRC 21390 / CBS 2605 / JCM 1781 / NBRC 1676 / NRRL YB-4239</strain>
    </source>
</reference>
<dbReference type="InterPro" id="IPR015943">
    <property type="entry name" value="WD40/YVTN_repeat-like_dom_sf"/>
</dbReference>
<dbReference type="PANTHER" id="PTHR19919">
    <property type="entry name" value="WD REPEAT CONTAINING PROTEIN"/>
    <property type="match status" value="1"/>
</dbReference>
<dbReference type="FunCoup" id="A5DT93">
    <property type="interactions" value="825"/>
</dbReference>
<dbReference type="InterPro" id="IPR019775">
    <property type="entry name" value="WD40_repeat_CS"/>
</dbReference>
<gene>
    <name evidence="5" type="ORF">LELG_00579</name>
</gene>
<dbReference type="SMART" id="SM00320">
    <property type="entry name" value="WD40"/>
    <property type="match status" value="3"/>
</dbReference>
<dbReference type="HOGENOM" id="CLU_013694_4_0_1"/>
<keyword evidence="1 3" id="KW-0853">WD repeat</keyword>
<feature type="compositionally biased region" description="Gly residues" evidence="4">
    <location>
        <begin position="144"/>
        <end position="156"/>
    </location>
</feature>
<dbReference type="InParanoid" id="A5DT93"/>
<keyword evidence="2" id="KW-0677">Repeat</keyword>
<evidence type="ECO:0000256" key="1">
    <source>
        <dbReference type="ARBA" id="ARBA00022574"/>
    </source>
</evidence>
<dbReference type="eggNOG" id="KOG0290">
    <property type="taxonomic scope" value="Eukaryota"/>
</dbReference>
<dbReference type="InterPro" id="IPR036322">
    <property type="entry name" value="WD40_repeat_dom_sf"/>
</dbReference>
<evidence type="ECO:0008006" key="7">
    <source>
        <dbReference type="Google" id="ProtNLM"/>
    </source>
</evidence>
<sequence length="732" mass="76935">MEYWYSNSNHRKRNSVSGNGGSNNGITLASTGNLYVSPTSNLSPSFENASYLPNLSQQQQQQQQQQAHYLQASTIGGVGSAMSSRVPPHSHLHHHHHLHLQLFLQQLPYNQKGGMRPPSQHPMYQLGMPLLQPPTLANSSSAGSGSGSGSGGGSGGAPSSPLQQMMATSPSNQTAVSIGGGVPQSNNAYSTIGGNGSVGGDRVAGFSPGVVPTPSTTPMERNSYYFSQYPLFATDWVSVNGTECIALGSYKEGFTNKLEIVYGYEQNDNIYSATTPVLDNYASAGYYDDADLHRHNPNGTSSGDNGFLFRKVADVNLEYPITHLQWDPSMLGDNGIGKQGGGSDGFSATRLAASSDLLRLYKVNESSNDNFQIIQTHTLSNNTVSAAAAGTGAGTNGQNLGGKDAVNTGPPVTSFDWNKTDTNILITSSVDTTCTVWDLNRSHPYDELTDSAVIKTQLIAHDSEVFDVKFIHKSTNVFASVGNDGSMRVFDLRSLEHSTIIYEPIPTPVSSHNKPASITGNAGLSSSFPGQLHLANYNSKALLSLATSNIDQHHIATIGVNSNQIIIIDMRMPGLPMAIIDASPTMHRGGSFQTQRSAFGGAGASAGASGYRGPAVNSIAWHPTSNYLLSGGDDCQALVWDINNLHLGGSTSASASASASSSSSLNNANPSNNANGGSSGNGSAGSGLGSKVIDTPVLAYEEDLEVNNVCWRQNAGDYMGVVSGKGFQAVLI</sequence>
<evidence type="ECO:0000313" key="5">
    <source>
        <dbReference type="EMBL" id="EDK42401.1"/>
    </source>
</evidence>
<protein>
    <recommendedName>
        <fullName evidence="7">WD40 repeat-like protein</fullName>
    </recommendedName>
</protein>
<organism evidence="5 6">
    <name type="scientific">Lodderomyces elongisporus (strain ATCC 11503 / CBS 2605 / JCM 1781 / NBRC 1676 / NRRL YB-4239)</name>
    <name type="common">Yeast</name>
    <name type="synonym">Saccharomyces elongisporus</name>
    <dbReference type="NCBI Taxonomy" id="379508"/>
    <lineage>
        <taxon>Eukaryota</taxon>
        <taxon>Fungi</taxon>
        <taxon>Dikarya</taxon>
        <taxon>Ascomycota</taxon>
        <taxon>Saccharomycotina</taxon>
        <taxon>Pichiomycetes</taxon>
        <taxon>Debaryomycetaceae</taxon>
        <taxon>Candida/Lodderomyces clade</taxon>
        <taxon>Lodderomyces</taxon>
    </lineage>
</organism>
<feature type="compositionally biased region" description="Low complexity" evidence="4">
    <location>
        <begin position="656"/>
        <end position="676"/>
    </location>
</feature>
<dbReference type="PROSITE" id="PS00678">
    <property type="entry name" value="WD_REPEATS_1"/>
    <property type="match status" value="1"/>
</dbReference>
<dbReference type="InterPro" id="IPR001680">
    <property type="entry name" value="WD40_rpt"/>
</dbReference>
<dbReference type="EMBL" id="CH981524">
    <property type="protein sequence ID" value="EDK42401.1"/>
    <property type="molecule type" value="Genomic_DNA"/>
</dbReference>
<feature type="region of interest" description="Disordered" evidence="4">
    <location>
        <begin position="1"/>
        <end position="22"/>
    </location>
</feature>
<dbReference type="KEGG" id="lel:PVL30_000564"/>
<dbReference type="VEuPathDB" id="FungiDB:LELG_00579"/>
<dbReference type="Proteomes" id="UP000001996">
    <property type="component" value="Unassembled WGS sequence"/>
</dbReference>
<feature type="region of interest" description="Disordered" evidence="4">
    <location>
        <begin position="110"/>
        <end position="182"/>
    </location>
</feature>
<evidence type="ECO:0000313" key="6">
    <source>
        <dbReference type="Proteomes" id="UP000001996"/>
    </source>
</evidence>
<feature type="compositionally biased region" description="Gly residues" evidence="4">
    <location>
        <begin position="677"/>
        <end position="686"/>
    </location>
</feature>
<keyword evidence="6" id="KW-1185">Reference proteome</keyword>
<dbReference type="GeneID" id="5235327"/>
<proteinExistence type="predicted"/>
<evidence type="ECO:0000256" key="4">
    <source>
        <dbReference type="SAM" id="MobiDB-lite"/>
    </source>
</evidence>
<dbReference type="AlphaFoldDB" id="A5DT93"/>
<dbReference type="PROSITE" id="PS50082">
    <property type="entry name" value="WD_REPEATS_2"/>
    <property type="match status" value="2"/>
</dbReference>
<feature type="repeat" description="WD" evidence="3">
    <location>
        <begin position="458"/>
        <end position="500"/>
    </location>
</feature>
<dbReference type="InterPro" id="IPR045159">
    <property type="entry name" value="DCAF7-like"/>
</dbReference>
<dbReference type="OrthoDB" id="1284551at2759"/>
<feature type="repeat" description="WD" evidence="3">
    <location>
        <begin position="616"/>
        <end position="644"/>
    </location>
</feature>
<feature type="region of interest" description="Disordered" evidence="4">
    <location>
        <begin position="656"/>
        <end position="686"/>
    </location>
</feature>
<dbReference type="Gene3D" id="2.130.10.10">
    <property type="entry name" value="YVTN repeat-like/Quinoprotein amine dehydrogenase"/>
    <property type="match status" value="1"/>
</dbReference>
<dbReference type="OMA" id="YLPITHM"/>
<evidence type="ECO:0000256" key="3">
    <source>
        <dbReference type="PROSITE-ProRule" id="PRU00221"/>
    </source>
</evidence>
<feature type="region of interest" description="Disordered" evidence="4">
    <location>
        <begin position="78"/>
        <end position="97"/>
    </location>
</feature>
<accession>A5DT93</accession>
<dbReference type="STRING" id="379508.A5DT93"/>
<dbReference type="Pfam" id="PF00400">
    <property type="entry name" value="WD40"/>
    <property type="match status" value="3"/>
</dbReference>